<dbReference type="OrthoDB" id="10005910at2759"/>
<gene>
    <name evidence="10" type="ORF">GWI33_002303</name>
</gene>
<protein>
    <recommendedName>
        <fullName evidence="9">Nudix hydrolase domain-containing protein</fullName>
    </recommendedName>
</protein>
<comment type="cofactor">
    <cofactor evidence="1">
        <name>Mn(2+)</name>
        <dbReference type="ChEBI" id="CHEBI:29035"/>
    </cofactor>
</comment>
<keyword evidence="4" id="KW-0479">Metal-binding</keyword>
<dbReference type="PANTHER" id="PTHR22769:SF56">
    <property type="entry name" value="8-OXO-DGDP PHOSPHATASE NUDT18"/>
    <property type="match status" value="1"/>
</dbReference>
<evidence type="ECO:0000256" key="8">
    <source>
        <dbReference type="RuleBase" id="RU003476"/>
    </source>
</evidence>
<dbReference type="EMBL" id="JAACXV010000164">
    <property type="protein sequence ID" value="KAF7282581.1"/>
    <property type="molecule type" value="Genomic_DNA"/>
</dbReference>
<dbReference type="InterPro" id="IPR042970">
    <property type="entry name" value="NUDT18_NUDIX"/>
</dbReference>
<comment type="similarity">
    <text evidence="3 8">Belongs to the Nudix hydrolase family.</text>
</comment>
<dbReference type="InterPro" id="IPR000086">
    <property type="entry name" value="NUDIX_hydrolase_dom"/>
</dbReference>
<evidence type="ECO:0000256" key="5">
    <source>
        <dbReference type="ARBA" id="ARBA00022801"/>
    </source>
</evidence>
<organism evidence="10 11">
    <name type="scientific">Rhynchophorus ferrugineus</name>
    <name type="common">Red palm weevil</name>
    <name type="synonym">Curculio ferrugineus</name>
    <dbReference type="NCBI Taxonomy" id="354439"/>
    <lineage>
        <taxon>Eukaryota</taxon>
        <taxon>Metazoa</taxon>
        <taxon>Ecdysozoa</taxon>
        <taxon>Arthropoda</taxon>
        <taxon>Hexapoda</taxon>
        <taxon>Insecta</taxon>
        <taxon>Pterygota</taxon>
        <taxon>Neoptera</taxon>
        <taxon>Endopterygota</taxon>
        <taxon>Coleoptera</taxon>
        <taxon>Polyphaga</taxon>
        <taxon>Cucujiformia</taxon>
        <taxon>Curculionidae</taxon>
        <taxon>Dryophthorinae</taxon>
        <taxon>Rhynchophorus</taxon>
    </lineage>
</organism>
<evidence type="ECO:0000313" key="10">
    <source>
        <dbReference type="EMBL" id="KAF7282581.1"/>
    </source>
</evidence>
<dbReference type="PRINTS" id="PR00502">
    <property type="entry name" value="NUDIXFAMILY"/>
</dbReference>
<dbReference type="Pfam" id="PF00293">
    <property type="entry name" value="NUDIX"/>
    <property type="match status" value="1"/>
</dbReference>
<evidence type="ECO:0000256" key="6">
    <source>
        <dbReference type="ARBA" id="ARBA00022842"/>
    </source>
</evidence>
<evidence type="ECO:0000313" key="11">
    <source>
        <dbReference type="Proteomes" id="UP000625711"/>
    </source>
</evidence>
<evidence type="ECO:0000256" key="2">
    <source>
        <dbReference type="ARBA" id="ARBA00001946"/>
    </source>
</evidence>
<feature type="domain" description="Nudix hydrolase" evidence="9">
    <location>
        <begin position="57"/>
        <end position="184"/>
    </location>
</feature>
<dbReference type="Proteomes" id="UP000625711">
    <property type="component" value="Unassembled WGS sequence"/>
</dbReference>
<dbReference type="PROSITE" id="PS51462">
    <property type="entry name" value="NUDIX"/>
    <property type="match status" value="1"/>
</dbReference>
<dbReference type="GO" id="GO:0046872">
    <property type="term" value="F:metal ion binding"/>
    <property type="evidence" value="ECO:0007669"/>
    <property type="project" value="UniProtKB-KW"/>
</dbReference>
<comment type="caution">
    <text evidence="10">The sequence shown here is derived from an EMBL/GenBank/DDBJ whole genome shotgun (WGS) entry which is preliminary data.</text>
</comment>
<comment type="cofactor">
    <cofactor evidence="2">
        <name>Mg(2+)</name>
        <dbReference type="ChEBI" id="CHEBI:18420"/>
    </cofactor>
</comment>
<evidence type="ECO:0000259" key="9">
    <source>
        <dbReference type="PROSITE" id="PS51462"/>
    </source>
</evidence>
<proteinExistence type="inferred from homology"/>
<dbReference type="SUPFAM" id="SSF55811">
    <property type="entry name" value="Nudix"/>
    <property type="match status" value="1"/>
</dbReference>
<dbReference type="PANTHER" id="PTHR22769">
    <property type="entry name" value="MUTT/NUDIX HYDROLASE"/>
    <property type="match status" value="1"/>
</dbReference>
<evidence type="ECO:0000256" key="1">
    <source>
        <dbReference type="ARBA" id="ARBA00001936"/>
    </source>
</evidence>
<keyword evidence="11" id="KW-1185">Reference proteome</keyword>
<sequence length="337" mass="37924">MPDTVESNLLKVLKGLPLDGEESDICDYSLQEQNEALESQGIQPMIDPNYKPVVGETVIYIVACVILNEHKEVLMIQEAKQSCAGKWYLPAGRMEKGESIVEACKREVLEETGLKMECTTLLMVETAGGNWIRFVLTGTITGGTLKTPAQADKESLQAKWVGNLNELTLRATDITHLIDKARAYTEARANNDTTWHQDQLPALRAHERLLLRLVVVIKKKLNNKVHVLLSERTSWHLPLCEINPGKSVHSTLRRFMVDIFGAEVPSHKPHGFFSVEHDPSENKDGACLTLLVTFRVPLEEVAIIGKYVWHEVSKELGEKLLQRVVSRNSTFQFHLVK</sequence>
<evidence type="ECO:0000256" key="4">
    <source>
        <dbReference type="ARBA" id="ARBA00022723"/>
    </source>
</evidence>
<dbReference type="AlphaFoldDB" id="A0A834MFS2"/>
<dbReference type="GO" id="GO:0044716">
    <property type="term" value="F:8-oxo-GDP phosphatase activity"/>
    <property type="evidence" value="ECO:0007669"/>
    <property type="project" value="TreeGrafter"/>
</dbReference>
<dbReference type="InterPro" id="IPR020084">
    <property type="entry name" value="NUDIX_hydrolase_CS"/>
</dbReference>
<name>A0A834MFS2_RHYFE</name>
<evidence type="ECO:0000256" key="7">
    <source>
        <dbReference type="ARBA" id="ARBA00023211"/>
    </source>
</evidence>
<keyword evidence="5 8" id="KW-0378">Hydrolase</keyword>
<reference evidence="10" key="1">
    <citation type="submission" date="2020-08" db="EMBL/GenBank/DDBJ databases">
        <title>Genome sequencing and assembly of the red palm weevil Rhynchophorus ferrugineus.</title>
        <authorList>
            <person name="Dias G.B."/>
            <person name="Bergman C.M."/>
            <person name="Manee M."/>
        </authorList>
    </citation>
    <scope>NUCLEOTIDE SEQUENCE</scope>
    <source>
        <strain evidence="10">AA-2017</strain>
        <tissue evidence="10">Whole larva</tissue>
    </source>
</reference>
<evidence type="ECO:0000256" key="3">
    <source>
        <dbReference type="ARBA" id="ARBA00005582"/>
    </source>
</evidence>
<keyword evidence="7" id="KW-0464">Manganese</keyword>
<dbReference type="PROSITE" id="PS00893">
    <property type="entry name" value="NUDIX_BOX"/>
    <property type="match status" value="1"/>
</dbReference>
<dbReference type="Gene3D" id="3.90.79.10">
    <property type="entry name" value="Nucleoside Triphosphate Pyrophosphohydrolase"/>
    <property type="match status" value="1"/>
</dbReference>
<dbReference type="InterPro" id="IPR020476">
    <property type="entry name" value="Nudix_hydrolase"/>
</dbReference>
<dbReference type="CDD" id="cd04671">
    <property type="entry name" value="NUDIX_8DGDPP_Nudt18"/>
    <property type="match status" value="1"/>
</dbReference>
<dbReference type="InterPro" id="IPR015797">
    <property type="entry name" value="NUDIX_hydrolase-like_dom_sf"/>
</dbReference>
<dbReference type="GO" id="GO:0044715">
    <property type="term" value="F:8-oxo-dGDP phosphatase activity"/>
    <property type="evidence" value="ECO:0007669"/>
    <property type="project" value="TreeGrafter"/>
</dbReference>
<accession>A0A834MFS2</accession>
<keyword evidence="6" id="KW-0460">Magnesium</keyword>